<feature type="region of interest" description="Disordered" evidence="8">
    <location>
        <begin position="1"/>
        <end position="25"/>
    </location>
</feature>
<accession>A0A7W7VXM9</accession>
<feature type="transmembrane region" description="Helical" evidence="9">
    <location>
        <begin position="109"/>
        <end position="129"/>
    </location>
</feature>
<name>A0A7W7VXM9_KITKI</name>
<keyword evidence="3" id="KW-0813">Transport</keyword>
<dbReference type="PROSITE" id="PS01303">
    <property type="entry name" value="BCCT"/>
    <property type="match status" value="1"/>
</dbReference>
<reference evidence="10 11" key="1">
    <citation type="submission" date="2020-08" db="EMBL/GenBank/DDBJ databases">
        <title>Sequencing the genomes of 1000 actinobacteria strains.</title>
        <authorList>
            <person name="Klenk H.-P."/>
        </authorList>
    </citation>
    <scope>NUCLEOTIDE SEQUENCE [LARGE SCALE GENOMIC DNA]</scope>
    <source>
        <strain evidence="10 11">DSM 41654</strain>
    </source>
</reference>
<dbReference type="PANTHER" id="PTHR30047">
    <property type="entry name" value="HIGH-AFFINITY CHOLINE TRANSPORT PROTEIN-RELATED"/>
    <property type="match status" value="1"/>
</dbReference>
<evidence type="ECO:0000256" key="3">
    <source>
        <dbReference type="ARBA" id="ARBA00022448"/>
    </source>
</evidence>
<dbReference type="PANTHER" id="PTHR30047:SF7">
    <property type="entry name" value="HIGH-AFFINITY CHOLINE TRANSPORT PROTEIN"/>
    <property type="match status" value="1"/>
</dbReference>
<evidence type="ECO:0000256" key="7">
    <source>
        <dbReference type="ARBA" id="ARBA00023136"/>
    </source>
</evidence>
<feature type="transmembrane region" description="Helical" evidence="9">
    <location>
        <begin position="213"/>
        <end position="234"/>
    </location>
</feature>
<feature type="compositionally biased region" description="Gly residues" evidence="8">
    <location>
        <begin position="563"/>
        <end position="577"/>
    </location>
</feature>
<dbReference type="Proteomes" id="UP000540506">
    <property type="component" value="Unassembled WGS sequence"/>
</dbReference>
<feature type="transmembrane region" description="Helical" evidence="9">
    <location>
        <begin position="369"/>
        <end position="392"/>
    </location>
</feature>
<comment type="similarity">
    <text evidence="2">Belongs to the BCCT transporter (TC 2.A.15) family.</text>
</comment>
<feature type="transmembrane region" description="Helical" evidence="9">
    <location>
        <begin position="492"/>
        <end position="512"/>
    </location>
</feature>
<proteinExistence type="inferred from homology"/>
<feature type="compositionally biased region" description="Low complexity" evidence="8">
    <location>
        <begin position="1"/>
        <end position="16"/>
    </location>
</feature>
<feature type="transmembrane region" description="Helical" evidence="9">
    <location>
        <begin position="423"/>
        <end position="443"/>
    </location>
</feature>
<dbReference type="InterPro" id="IPR018093">
    <property type="entry name" value="BCCT_CS"/>
</dbReference>
<dbReference type="InterPro" id="IPR000060">
    <property type="entry name" value="BCCT_transptr"/>
</dbReference>
<dbReference type="EMBL" id="JACHJV010000001">
    <property type="protein sequence ID" value="MBB4926686.1"/>
    <property type="molecule type" value="Genomic_DNA"/>
</dbReference>
<protein>
    <submittedName>
        <fullName evidence="10">Choline/carnitine/betaine transport</fullName>
    </submittedName>
</protein>
<evidence type="ECO:0000256" key="6">
    <source>
        <dbReference type="ARBA" id="ARBA00022989"/>
    </source>
</evidence>
<dbReference type="NCBIfam" id="TIGR00842">
    <property type="entry name" value="bcct"/>
    <property type="match status" value="1"/>
</dbReference>
<evidence type="ECO:0000256" key="2">
    <source>
        <dbReference type="ARBA" id="ARBA00005658"/>
    </source>
</evidence>
<evidence type="ECO:0000256" key="9">
    <source>
        <dbReference type="SAM" id="Phobius"/>
    </source>
</evidence>
<dbReference type="GO" id="GO:0022857">
    <property type="term" value="F:transmembrane transporter activity"/>
    <property type="evidence" value="ECO:0007669"/>
    <property type="project" value="InterPro"/>
</dbReference>
<evidence type="ECO:0000256" key="4">
    <source>
        <dbReference type="ARBA" id="ARBA00022475"/>
    </source>
</evidence>
<feature type="transmembrane region" description="Helical" evidence="9">
    <location>
        <begin position="284"/>
        <end position="304"/>
    </location>
</feature>
<dbReference type="AlphaFoldDB" id="A0A7W7VXM9"/>
<keyword evidence="6 9" id="KW-1133">Transmembrane helix</keyword>
<feature type="transmembrane region" description="Helical" evidence="9">
    <location>
        <begin position="31"/>
        <end position="49"/>
    </location>
</feature>
<keyword evidence="11" id="KW-1185">Reference proteome</keyword>
<feature type="transmembrane region" description="Helical" evidence="9">
    <location>
        <begin position="254"/>
        <end position="272"/>
    </location>
</feature>
<dbReference type="RefSeq" id="WP_184940217.1">
    <property type="nucleotide sequence ID" value="NZ_JACHJV010000001.1"/>
</dbReference>
<evidence type="ECO:0000256" key="1">
    <source>
        <dbReference type="ARBA" id="ARBA00004651"/>
    </source>
</evidence>
<evidence type="ECO:0000256" key="5">
    <source>
        <dbReference type="ARBA" id="ARBA00022692"/>
    </source>
</evidence>
<comment type="subcellular location">
    <subcellularLocation>
        <location evidence="1">Cell membrane</location>
        <topology evidence="1">Multi-pass membrane protein</topology>
    </subcellularLocation>
</comment>
<comment type="caution">
    <text evidence="10">The sequence shown here is derived from an EMBL/GenBank/DDBJ whole genome shotgun (WGS) entry which is preliminary data.</text>
</comment>
<keyword evidence="5 9" id="KW-0812">Transmembrane</keyword>
<evidence type="ECO:0000313" key="10">
    <source>
        <dbReference type="EMBL" id="MBB4926686.1"/>
    </source>
</evidence>
<gene>
    <name evidence="10" type="ORF">FHR34_005679</name>
</gene>
<evidence type="ECO:0000256" key="8">
    <source>
        <dbReference type="SAM" id="MobiDB-lite"/>
    </source>
</evidence>
<keyword evidence="7 9" id="KW-0472">Membrane</keyword>
<feature type="transmembrane region" description="Helical" evidence="9">
    <location>
        <begin position="69"/>
        <end position="89"/>
    </location>
</feature>
<keyword evidence="4" id="KW-1003">Cell membrane</keyword>
<feature type="transmembrane region" description="Helical" evidence="9">
    <location>
        <begin position="464"/>
        <end position="486"/>
    </location>
</feature>
<evidence type="ECO:0000313" key="11">
    <source>
        <dbReference type="Proteomes" id="UP000540506"/>
    </source>
</evidence>
<sequence>MSRQSPGSPDPLTSSPDPSPQPQGTLPTDRVVFGVSAIVVLGVVSWGVFAQKSLGHASSTALGWVLHNFGWLFVVAADVFLVLTLLLAVSRFGPIRLGSDEERPEFSTLAWIAIMFSAGMGIGLMFYGVGEPLQLYAQPQPGSGLTALTPAAARSALEFSLFHWTLHPWAIYAVGGLAMAYTTFRKGRGNRISAAFVPLLGERGASGWAGKGIDLLAVFATVFGSATSLGLGALQVADGLGYISSVQNSRSLQLIIIGSLTAAFVLSAFSGVHKGVKWLSTANVVLASLIMLFVFVVGPTVYVLDAIPSTVGGYLSDLVSMASQTGAFTDEKWLGSWTIFYWAWWLSWAPFVGTFIARISRGRTVREFLVGVLLVPSGATVIWFCVMGGTAIRLDATGRANLVGTIPQGPEASLFAMMKSLPWGAVSSVVCVLLVMTYFVTSADSASLVLGSLSSGGSLHPRTWLVVVWGVLMGGVAAALLLAGGLAALQNATILVALPFVVVMLGLCLALVKELRQDPAARPSRFHPSHGLRDAVRAAVGEAVDEALAAQPVGAATATGGGVGGGGVGGTVTGGTTGHAPPSE</sequence>
<feature type="transmembrane region" description="Helical" evidence="9">
    <location>
        <begin position="339"/>
        <end position="357"/>
    </location>
</feature>
<feature type="region of interest" description="Disordered" evidence="8">
    <location>
        <begin position="563"/>
        <end position="584"/>
    </location>
</feature>
<organism evidence="10 11">
    <name type="scientific">Kitasatospora kifunensis</name>
    <name type="common">Streptomyces kifunensis</name>
    <dbReference type="NCBI Taxonomy" id="58351"/>
    <lineage>
        <taxon>Bacteria</taxon>
        <taxon>Bacillati</taxon>
        <taxon>Actinomycetota</taxon>
        <taxon>Actinomycetes</taxon>
        <taxon>Kitasatosporales</taxon>
        <taxon>Streptomycetaceae</taxon>
        <taxon>Kitasatospora</taxon>
    </lineage>
</organism>
<dbReference type="GO" id="GO:0005886">
    <property type="term" value="C:plasma membrane"/>
    <property type="evidence" value="ECO:0007669"/>
    <property type="project" value="UniProtKB-SubCell"/>
</dbReference>
<feature type="transmembrane region" description="Helical" evidence="9">
    <location>
        <begin position="166"/>
        <end position="184"/>
    </location>
</feature>
<dbReference type="Pfam" id="PF02028">
    <property type="entry name" value="BCCT"/>
    <property type="match status" value="1"/>
</dbReference>